<dbReference type="Gene3D" id="3.40.50.300">
    <property type="entry name" value="P-loop containing nucleotide triphosphate hydrolases"/>
    <property type="match status" value="1"/>
</dbReference>
<keyword evidence="3" id="KW-1185">Reference proteome</keyword>
<reference evidence="2 3" key="1">
    <citation type="submission" date="2020-08" db="EMBL/GenBank/DDBJ databases">
        <title>Genomic Encyclopedia of Type Strains, Phase IV (KMG-IV): sequencing the most valuable type-strain genomes for metagenomic binning, comparative biology and taxonomic classification.</title>
        <authorList>
            <person name="Goeker M."/>
        </authorList>
    </citation>
    <scope>NUCLEOTIDE SEQUENCE [LARGE SCALE GENOMIC DNA]</scope>
    <source>
        <strain evidence="2 3">DSM 12252</strain>
    </source>
</reference>
<dbReference type="AlphaFoldDB" id="A0A7W8DLD8"/>
<proteinExistence type="predicted"/>
<dbReference type="SMART" id="SM00382">
    <property type="entry name" value="AAA"/>
    <property type="match status" value="1"/>
</dbReference>
<feature type="domain" description="AAA+ ATPase" evidence="1">
    <location>
        <begin position="193"/>
        <end position="330"/>
    </location>
</feature>
<protein>
    <recommendedName>
        <fullName evidence="1">AAA+ ATPase domain-containing protein</fullName>
    </recommendedName>
</protein>
<dbReference type="InterPro" id="IPR027417">
    <property type="entry name" value="P-loop_NTPase"/>
</dbReference>
<evidence type="ECO:0000313" key="3">
    <source>
        <dbReference type="Proteomes" id="UP000590740"/>
    </source>
</evidence>
<accession>A0A7W8DLD8</accession>
<sequence length="377" mass="43143">MSVSPNSQGERAKRGPILIENIYEKETTESFIERHFRDRTLHRCRFGAEFDVDAIVEQYSADLVRSAQELEPNPDGKGLRAGWTMLLFRRAEMSFWLFMKKSGNGYGAKDADKEFTLTVTADTPKRAAEDALMLQKHFTASDEAPGFFMVRDINRPKRIPLKPEYALSDEMLNLHYGIDCADWAARFTHGLRQSGLSILRGKPGTGKTSFLRHLIYTLGGTYRFYYLPVDAFGLLQVQMSEFLAKERKRFKEAVLVLVLEDAEQLLLDRRGYRDGLASSLLNFTDGFVGDIVQAHLVCTINSEVKDLDEAVLRPGRQRFFREFDLLEWGQASELAKRLGVELSEKRSYSLAELYHFKDVQNTERVAKHDRSIGFTVE</sequence>
<gene>
    <name evidence="2" type="ORF">HNQ65_003643</name>
</gene>
<dbReference type="RefSeq" id="WP_184341475.1">
    <property type="nucleotide sequence ID" value="NZ_JACHIG010000008.1"/>
</dbReference>
<dbReference type="GO" id="GO:0016887">
    <property type="term" value="F:ATP hydrolysis activity"/>
    <property type="evidence" value="ECO:0007669"/>
    <property type="project" value="InterPro"/>
</dbReference>
<dbReference type="InterPro" id="IPR003593">
    <property type="entry name" value="AAA+_ATPase"/>
</dbReference>
<dbReference type="EMBL" id="JACHIG010000008">
    <property type="protein sequence ID" value="MBB5034052.1"/>
    <property type="molecule type" value="Genomic_DNA"/>
</dbReference>
<dbReference type="Pfam" id="PF00004">
    <property type="entry name" value="AAA"/>
    <property type="match status" value="1"/>
</dbReference>
<name>A0A7W8DLD8_9BACT</name>
<evidence type="ECO:0000259" key="1">
    <source>
        <dbReference type="SMART" id="SM00382"/>
    </source>
</evidence>
<organism evidence="2 3">
    <name type="scientific">Prosthecobacter vanneervenii</name>
    <dbReference type="NCBI Taxonomy" id="48466"/>
    <lineage>
        <taxon>Bacteria</taxon>
        <taxon>Pseudomonadati</taxon>
        <taxon>Verrucomicrobiota</taxon>
        <taxon>Verrucomicrobiia</taxon>
        <taxon>Verrucomicrobiales</taxon>
        <taxon>Verrucomicrobiaceae</taxon>
        <taxon>Prosthecobacter</taxon>
    </lineage>
</organism>
<dbReference type="Proteomes" id="UP000590740">
    <property type="component" value="Unassembled WGS sequence"/>
</dbReference>
<evidence type="ECO:0000313" key="2">
    <source>
        <dbReference type="EMBL" id="MBB5034052.1"/>
    </source>
</evidence>
<comment type="caution">
    <text evidence="2">The sequence shown here is derived from an EMBL/GenBank/DDBJ whole genome shotgun (WGS) entry which is preliminary data.</text>
</comment>
<dbReference type="GO" id="GO:0005524">
    <property type="term" value="F:ATP binding"/>
    <property type="evidence" value="ECO:0007669"/>
    <property type="project" value="InterPro"/>
</dbReference>
<dbReference type="InterPro" id="IPR003959">
    <property type="entry name" value="ATPase_AAA_core"/>
</dbReference>
<dbReference type="SUPFAM" id="SSF52540">
    <property type="entry name" value="P-loop containing nucleoside triphosphate hydrolases"/>
    <property type="match status" value="1"/>
</dbReference>